<feature type="compositionally biased region" description="Basic residues" evidence="1">
    <location>
        <begin position="76"/>
        <end position="95"/>
    </location>
</feature>
<organism evidence="2">
    <name type="scientific">Hexamita inflata</name>
    <dbReference type="NCBI Taxonomy" id="28002"/>
    <lineage>
        <taxon>Eukaryota</taxon>
        <taxon>Metamonada</taxon>
        <taxon>Diplomonadida</taxon>
        <taxon>Hexamitidae</taxon>
        <taxon>Hexamitinae</taxon>
        <taxon>Hexamita</taxon>
    </lineage>
</organism>
<dbReference type="AlphaFoldDB" id="A0AA86PLS4"/>
<dbReference type="EMBL" id="CAXDID020000464">
    <property type="protein sequence ID" value="CAL6094203.1"/>
    <property type="molecule type" value="Genomic_DNA"/>
</dbReference>
<feature type="compositionally biased region" description="Basic and acidic residues" evidence="1">
    <location>
        <begin position="104"/>
        <end position="128"/>
    </location>
</feature>
<comment type="caution">
    <text evidence="2">The sequence shown here is derived from an EMBL/GenBank/DDBJ whole genome shotgun (WGS) entry which is preliminary data.</text>
</comment>
<sequence>MCQYASQAVKAAGPRWVPEHFLTVSAITWYQSTPREGEVQKSYQKSKARPPKETLLRVYGRKSALLNFRVPSSKQKVNKAAKSKAQRQKQGKRTSKYLIPTRNLDTRQRKHEFQLHIPGRDSQKSPKS</sequence>
<reference evidence="2" key="1">
    <citation type="submission" date="2023-06" db="EMBL/GenBank/DDBJ databases">
        <authorList>
            <person name="Kurt Z."/>
        </authorList>
    </citation>
    <scope>NUCLEOTIDE SEQUENCE</scope>
</reference>
<dbReference type="EMBL" id="CATOUU010000684">
    <property type="protein sequence ID" value="CAI9940898.1"/>
    <property type="molecule type" value="Genomic_DNA"/>
</dbReference>
<reference evidence="3 4" key="2">
    <citation type="submission" date="2024-07" db="EMBL/GenBank/DDBJ databases">
        <authorList>
            <person name="Akdeniz Z."/>
        </authorList>
    </citation>
    <scope>NUCLEOTIDE SEQUENCE [LARGE SCALE GENOMIC DNA]</scope>
</reference>
<evidence type="ECO:0000256" key="1">
    <source>
        <dbReference type="SAM" id="MobiDB-lite"/>
    </source>
</evidence>
<evidence type="ECO:0000313" key="2">
    <source>
        <dbReference type="EMBL" id="CAI9940898.1"/>
    </source>
</evidence>
<evidence type="ECO:0000313" key="4">
    <source>
        <dbReference type="Proteomes" id="UP001642409"/>
    </source>
</evidence>
<accession>A0AA86PLS4</accession>
<dbReference type="Proteomes" id="UP001642409">
    <property type="component" value="Unassembled WGS sequence"/>
</dbReference>
<feature type="region of interest" description="Disordered" evidence="1">
    <location>
        <begin position="69"/>
        <end position="128"/>
    </location>
</feature>
<proteinExistence type="predicted"/>
<protein>
    <submittedName>
        <fullName evidence="3">Hypothetical_protein</fullName>
    </submittedName>
</protein>
<keyword evidence="4" id="KW-1185">Reference proteome</keyword>
<evidence type="ECO:0000313" key="3">
    <source>
        <dbReference type="EMBL" id="CAL6094203.1"/>
    </source>
</evidence>
<gene>
    <name evidence="2" type="ORF">HINF_LOCUS28543</name>
    <name evidence="3" type="ORF">HINF_LOCUS67357</name>
</gene>
<name>A0AA86PLS4_9EUKA</name>